<dbReference type="Pfam" id="PF01547">
    <property type="entry name" value="SBP_bac_1"/>
    <property type="match status" value="1"/>
</dbReference>
<dbReference type="GO" id="GO:0042956">
    <property type="term" value="P:maltodextrin transmembrane transport"/>
    <property type="evidence" value="ECO:0007669"/>
    <property type="project" value="TreeGrafter"/>
</dbReference>
<reference evidence="5 6" key="1">
    <citation type="submission" date="2020-07" db="EMBL/GenBank/DDBJ databases">
        <authorList>
            <person name="Feng H."/>
        </authorList>
    </citation>
    <scope>NUCLEOTIDE SEQUENCE [LARGE SCALE GENOMIC DNA]</scope>
    <source>
        <strain evidence="6">s-10</strain>
    </source>
</reference>
<evidence type="ECO:0000256" key="1">
    <source>
        <dbReference type="ARBA" id="ARBA00008520"/>
    </source>
</evidence>
<comment type="caution">
    <text evidence="5">The sequence shown here is derived from an EMBL/GenBank/DDBJ whole genome shotgun (WGS) entry which is preliminary data.</text>
</comment>
<proteinExistence type="inferred from homology"/>
<evidence type="ECO:0000256" key="2">
    <source>
        <dbReference type="ARBA" id="ARBA00022448"/>
    </source>
</evidence>
<gene>
    <name evidence="5" type="ORF">H1191_02815</name>
</gene>
<sequence>MRLLKRKVTAVLLSAALVTGLAGCGPSADQGDSSVVQLTLQTHYSLQQEQELKKYIDKWNKNHPNIQVKHKFVDFAQLLPTIMAKQTTGQQADILHVYSLWGGQLAKGNVLAEPTAEVKKDIEASYPAAAVNGATVNGKLLGYPTEVQTYGLYYNKKLLQEEGYSAPPKTWDELYQMAKKITKRDTSGKVLVEGYGPPMGESFQETAVVHPYLSLLYAARASLSAKMEKKQNLTHRLP</sequence>
<dbReference type="InterPro" id="IPR006059">
    <property type="entry name" value="SBP"/>
</dbReference>
<dbReference type="RefSeq" id="WP_181750442.1">
    <property type="nucleotide sequence ID" value="NZ_JACEIQ010000001.1"/>
</dbReference>
<dbReference type="GO" id="GO:0015768">
    <property type="term" value="P:maltose transport"/>
    <property type="evidence" value="ECO:0007669"/>
    <property type="project" value="TreeGrafter"/>
</dbReference>
<dbReference type="GO" id="GO:1901982">
    <property type="term" value="F:maltose binding"/>
    <property type="evidence" value="ECO:0007669"/>
    <property type="project" value="TreeGrafter"/>
</dbReference>
<dbReference type="AlphaFoldDB" id="A0A7W1WNY4"/>
<dbReference type="PANTHER" id="PTHR30061">
    <property type="entry name" value="MALTOSE-BINDING PERIPLASMIC PROTEIN"/>
    <property type="match status" value="1"/>
</dbReference>
<evidence type="ECO:0000256" key="3">
    <source>
        <dbReference type="ARBA" id="ARBA00022729"/>
    </source>
</evidence>
<evidence type="ECO:0000313" key="6">
    <source>
        <dbReference type="Proteomes" id="UP000535491"/>
    </source>
</evidence>
<dbReference type="EMBL" id="JACEIQ010000001">
    <property type="protein sequence ID" value="MBA4493244.1"/>
    <property type="molecule type" value="Genomic_DNA"/>
</dbReference>
<dbReference type="PANTHER" id="PTHR30061:SF50">
    <property type="entry name" value="MALTOSE_MALTODEXTRIN-BINDING PERIPLASMIC PROTEIN"/>
    <property type="match status" value="1"/>
</dbReference>
<comment type="similarity">
    <text evidence="1">Belongs to the bacterial solute-binding protein 1 family.</text>
</comment>
<protein>
    <submittedName>
        <fullName evidence="5">Carbohydrate ABC transporter substrate-binding protein</fullName>
    </submittedName>
</protein>
<name>A0A7W1WNY4_9BACL</name>
<dbReference type="PROSITE" id="PS51257">
    <property type="entry name" value="PROKAR_LIPOPROTEIN"/>
    <property type="match status" value="1"/>
</dbReference>
<organism evidence="5 6">
    <name type="scientific">Paenactinomyces guangxiensis</name>
    <dbReference type="NCBI Taxonomy" id="1490290"/>
    <lineage>
        <taxon>Bacteria</taxon>
        <taxon>Bacillati</taxon>
        <taxon>Bacillota</taxon>
        <taxon>Bacilli</taxon>
        <taxon>Bacillales</taxon>
        <taxon>Thermoactinomycetaceae</taxon>
        <taxon>Paenactinomyces</taxon>
    </lineage>
</organism>
<keyword evidence="6" id="KW-1185">Reference proteome</keyword>
<accession>A0A7W1WNY4</accession>
<dbReference type="SUPFAM" id="SSF53850">
    <property type="entry name" value="Periplasmic binding protein-like II"/>
    <property type="match status" value="1"/>
</dbReference>
<dbReference type="Gene3D" id="3.40.190.10">
    <property type="entry name" value="Periplasmic binding protein-like II"/>
    <property type="match status" value="1"/>
</dbReference>
<keyword evidence="2" id="KW-0813">Transport</keyword>
<keyword evidence="3 4" id="KW-0732">Signal</keyword>
<evidence type="ECO:0000256" key="4">
    <source>
        <dbReference type="SAM" id="SignalP"/>
    </source>
</evidence>
<feature type="chain" id="PRO_5039388062" evidence="4">
    <location>
        <begin position="25"/>
        <end position="238"/>
    </location>
</feature>
<evidence type="ECO:0000313" key="5">
    <source>
        <dbReference type="EMBL" id="MBA4493244.1"/>
    </source>
</evidence>
<dbReference type="GO" id="GO:0055052">
    <property type="term" value="C:ATP-binding cassette (ABC) transporter complex, substrate-binding subunit-containing"/>
    <property type="evidence" value="ECO:0007669"/>
    <property type="project" value="TreeGrafter"/>
</dbReference>
<feature type="signal peptide" evidence="4">
    <location>
        <begin position="1"/>
        <end position="24"/>
    </location>
</feature>
<dbReference type="Proteomes" id="UP000535491">
    <property type="component" value="Unassembled WGS sequence"/>
</dbReference>